<sequence>MKKYFLTAILLILALGSLAVINTSHTPKPVDTSNLGNSPQEAIQNAADTFDTAGLQFELNGIVHEDRKDPLNRLFFAMADRDHSSYLNILLTKQTTDLEWEAFIGGGAPIISGKEMTTQFTSFGDVQIWWGTIFNKDIRTIKANNQTTEIFEAVPGVRGWYLLLPYHALDSVRAYDNNETLLWEEEI</sequence>
<evidence type="ECO:0000313" key="2">
    <source>
        <dbReference type="EMBL" id="CAH1221850.1"/>
    </source>
</evidence>
<evidence type="ECO:0000256" key="1">
    <source>
        <dbReference type="SAM" id="SignalP"/>
    </source>
</evidence>
<gene>
    <name evidence="2" type="ORF">PAECIP111893_04790</name>
</gene>
<comment type="caution">
    <text evidence="2">The sequence shown here is derived from an EMBL/GenBank/DDBJ whole genome shotgun (WGS) entry which is preliminary data.</text>
</comment>
<dbReference type="RefSeq" id="WP_236345738.1">
    <property type="nucleotide sequence ID" value="NZ_CAKMMF010000037.1"/>
</dbReference>
<organism evidence="2 3">
    <name type="scientific">Paenibacillus plantiphilus</name>
    <dbReference type="NCBI Taxonomy" id="2905650"/>
    <lineage>
        <taxon>Bacteria</taxon>
        <taxon>Bacillati</taxon>
        <taxon>Bacillota</taxon>
        <taxon>Bacilli</taxon>
        <taxon>Bacillales</taxon>
        <taxon>Paenibacillaceae</taxon>
        <taxon>Paenibacillus</taxon>
    </lineage>
</organism>
<dbReference type="Proteomes" id="UP000838686">
    <property type="component" value="Unassembled WGS sequence"/>
</dbReference>
<keyword evidence="3" id="KW-1185">Reference proteome</keyword>
<name>A0ABN8GZG3_9BACL</name>
<protein>
    <submittedName>
        <fullName evidence="2">Uncharacterized protein</fullName>
    </submittedName>
</protein>
<evidence type="ECO:0000313" key="3">
    <source>
        <dbReference type="Proteomes" id="UP000838686"/>
    </source>
</evidence>
<accession>A0ABN8GZG3</accession>
<keyword evidence="1" id="KW-0732">Signal</keyword>
<proteinExistence type="predicted"/>
<feature type="signal peptide" evidence="1">
    <location>
        <begin position="1"/>
        <end position="19"/>
    </location>
</feature>
<feature type="chain" id="PRO_5045744089" evidence="1">
    <location>
        <begin position="20"/>
        <end position="187"/>
    </location>
</feature>
<dbReference type="EMBL" id="CAKMMF010000037">
    <property type="protein sequence ID" value="CAH1221850.1"/>
    <property type="molecule type" value="Genomic_DNA"/>
</dbReference>
<reference evidence="2" key="1">
    <citation type="submission" date="2022-01" db="EMBL/GenBank/DDBJ databases">
        <authorList>
            <person name="Criscuolo A."/>
        </authorList>
    </citation>
    <scope>NUCLEOTIDE SEQUENCE</scope>
    <source>
        <strain evidence="2">CIP111893</strain>
    </source>
</reference>